<dbReference type="EMBL" id="FLRA01000020">
    <property type="protein sequence ID" value="SBT18437.1"/>
    <property type="molecule type" value="Genomic_DNA"/>
</dbReference>
<reference evidence="1 4" key="1">
    <citation type="submission" date="2016-06" db="EMBL/GenBank/DDBJ databases">
        <authorList>
            <person name="Kjaerup R.B."/>
            <person name="Dalgaard T.S."/>
            <person name="Juul-Madsen H.R."/>
        </authorList>
    </citation>
    <scope>NUCLEOTIDE SEQUENCE [LARGE SCALE GENOMIC DNA]</scope>
    <source>
        <strain evidence="1 4">CECT 5115</strain>
    </source>
</reference>
<dbReference type="EMBL" id="FLRB01000021">
    <property type="protein sequence ID" value="SBT22639.1"/>
    <property type="molecule type" value="Genomic_DNA"/>
</dbReference>
<dbReference type="RefSeq" id="WP_139084536.1">
    <property type="nucleotide sequence ID" value="NZ_FLRA01000020.1"/>
</dbReference>
<protein>
    <recommendedName>
        <fullName evidence="5">Methyl-accepting chemotaxis protein</fullName>
    </recommendedName>
</protein>
<organism evidence="1 4">
    <name type="scientific">Marinomonas gallaica</name>
    <dbReference type="NCBI Taxonomy" id="1806667"/>
    <lineage>
        <taxon>Bacteria</taxon>
        <taxon>Pseudomonadati</taxon>
        <taxon>Pseudomonadota</taxon>
        <taxon>Gammaproteobacteria</taxon>
        <taxon>Oceanospirillales</taxon>
        <taxon>Oceanospirillaceae</taxon>
        <taxon>Marinomonas</taxon>
    </lineage>
</organism>
<dbReference type="OrthoDB" id="2489132at2"/>
<gene>
    <name evidence="1" type="ORF">MGA5115_02568</name>
    <name evidence="2" type="ORF">MGA5116_03262</name>
</gene>
<accession>A0A1C3JTI7</accession>
<keyword evidence="3" id="KW-1185">Reference proteome</keyword>
<dbReference type="AlphaFoldDB" id="A0A1C3JTI7"/>
<evidence type="ECO:0000313" key="4">
    <source>
        <dbReference type="Proteomes" id="UP000092871"/>
    </source>
</evidence>
<name>A0A1C3JTI7_9GAMM</name>
<sequence>MTVRAKIIALVAAGVILPVLLVSLVIISSVRTDAVDKFDNQSKSEISYVDALFSMYLNNLAENAAFFARADAVQNIMPNSIESYANQPVKKMTPESNSPQEQAAFSLFNDFGETHPDLAYIWLGTADKGYLQWPHGNSGENYDPTKKGW</sequence>
<evidence type="ECO:0000313" key="2">
    <source>
        <dbReference type="EMBL" id="SBT22639.1"/>
    </source>
</evidence>
<evidence type="ECO:0000313" key="1">
    <source>
        <dbReference type="EMBL" id="SBT18437.1"/>
    </source>
</evidence>
<evidence type="ECO:0000313" key="3">
    <source>
        <dbReference type="Proteomes" id="UP000092840"/>
    </source>
</evidence>
<dbReference type="Proteomes" id="UP000092871">
    <property type="component" value="Unassembled WGS sequence"/>
</dbReference>
<proteinExistence type="predicted"/>
<dbReference type="Proteomes" id="UP000092840">
    <property type="component" value="Unassembled WGS sequence"/>
</dbReference>
<reference evidence="2 3" key="2">
    <citation type="submission" date="2016-06" db="EMBL/GenBank/DDBJ databases">
        <authorList>
            <person name="Rodrigo-Torres L."/>
            <person name="Arahal D.R."/>
        </authorList>
    </citation>
    <scope>NUCLEOTIDE SEQUENCE [LARGE SCALE GENOMIC DNA]</scope>
    <source>
        <strain evidence="2 3">CECT 5116</strain>
    </source>
</reference>
<evidence type="ECO:0008006" key="5">
    <source>
        <dbReference type="Google" id="ProtNLM"/>
    </source>
</evidence>